<dbReference type="VEuPathDB" id="FungiDB:CPAG_06473"/>
<protein>
    <submittedName>
        <fullName evidence="1">Uncharacterized protein</fullName>
    </submittedName>
</protein>
<reference evidence="2" key="2">
    <citation type="journal article" date="2009" name="Genome Res.">
        <title>Comparative genomic analyses of the human fungal pathogens Coccidioides and their relatives.</title>
        <authorList>
            <person name="Sharpton T.J."/>
            <person name="Stajich J.E."/>
            <person name="Rounsley S.D."/>
            <person name="Gardner M.J."/>
            <person name="Wortman J.R."/>
            <person name="Jordar V.S."/>
            <person name="Maiti R."/>
            <person name="Kodira C.D."/>
            <person name="Neafsey D.E."/>
            <person name="Zeng Q."/>
            <person name="Hung C.-Y."/>
            <person name="McMahan C."/>
            <person name="Muszewska A."/>
            <person name="Grynberg M."/>
            <person name="Mandel M.A."/>
            <person name="Kellner E.M."/>
            <person name="Barker B.M."/>
            <person name="Galgiani J.N."/>
            <person name="Orbach M.J."/>
            <person name="Kirkland T.N."/>
            <person name="Cole G.T."/>
            <person name="Henn M.R."/>
            <person name="Birren B.W."/>
            <person name="Taylor J.W."/>
        </authorList>
    </citation>
    <scope>NUCLEOTIDE SEQUENCE [LARGE SCALE GENOMIC DNA]</scope>
    <source>
        <strain evidence="2">RMSCC 3488</strain>
    </source>
</reference>
<sequence length="107" mass="12126">MACLSSFRFLQQKKPWRKALHGNMWTLEIGVVNARQRDTPAAKLEPQKQSYMATVRSRIGGGKEYEQLSPVMTLNLPNGKIFNFDEALLGVYELQSFSVSDPQHIKG</sequence>
<accession>A0A0J6FAY3</accession>
<reference evidence="2" key="3">
    <citation type="journal article" date="2010" name="Genome Res.">
        <title>Population genomic sequencing of Coccidioides fungi reveals recent hybridization and transposon control.</title>
        <authorList>
            <person name="Neafsey D.E."/>
            <person name="Barker B.M."/>
            <person name="Sharpton T.J."/>
            <person name="Stajich J.E."/>
            <person name="Park D.J."/>
            <person name="Whiston E."/>
            <person name="Hung C.-Y."/>
            <person name="McMahan C."/>
            <person name="White J."/>
            <person name="Sykes S."/>
            <person name="Heiman D."/>
            <person name="Young S."/>
            <person name="Zeng Q."/>
            <person name="Abouelleil A."/>
            <person name="Aftuck L."/>
            <person name="Bessette D."/>
            <person name="Brown A."/>
            <person name="FitzGerald M."/>
            <person name="Lui A."/>
            <person name="Macdonald J.P."/>
            <person name="Priest M."/>
            <person name="Orbach M.J."/>
            <person name="Galgiani J.N."/>
            <person name="Kirkland T.N."/>
            <person name="Cole G.T."/>
            <person name="Birren B.W."/>
            <person name="Henn M.R."/>
            <person name="Taylor J.W."/>
            <person name="Rounsley S.D."/>
        </authorList>
    </citation>
    <scope>NUCLEOTIDE SEQUENCE [LARGE SCALE GENOMIC DNA]</scope>
    <source>
        <strain evidence="2">RMSCC 3488</strain>
    </source>
</reference>
<gene>
    <name evidence="1" type="ORF">CPAG_06473</name>
</gene>
<proteinExistence type="predicted"/>
<reference evidence="1 2" key="1">
    <citation type="submission" date="2007-06" db="EMBL/GenBank/DDBJ databases">
        <title>The Genome Sequence of Coccidioides posadasii RMSCC_3488.</title>
        <authorList>
            <consortium name="Coccidioides Genome Resources Consortium"/>
            <consortium name="The Broad Institute Genome Sequencing Platform"/>
            <person name="Henn M.R."/>
            <person name="Sykes S."/>
            <person name="Young S."/>
            <person name="Jaffe D."/>
            <person name="Berlin A."/>
            <person name="Alvarez P."/>
            <person name="Butler J."/>
            <person name="Gnerre S."/>
            <person name="Grabherr M."/>
            <person name="Mauceli E."/>
            <person name="Brockman W."/>
            <person name="Kodira C."/>
            <person name="Alvarado L."/>
            <person name="Zeng Q."/>
            <person name="Crawford M."/>
            <person name="Antoine C."/>
            <person name="Devon K."/>
            <person name="Galgiani J."/>
            <person name="Orsborn K."/>
            <person name="Lewis M.L."/>
            <person name="Nusbaum C."/>
            <person name="Galagan J."/>
            <person name="Birren B."/>
        </authorList>
    </citation>
    <scope>NUCLEOTIDE SEQUENCE [LARGE SCALE GENOMIC DNA]</scope>
    <source>
        <strain evidence="1 2">RMSCC 3488</strain>
    </source>
</reference>
<evidence type="ECO:0000313" key="2">
    <source>
        <dbReference type="Proteomes" id="UP000054567"/>
    </source>
</evidence>
<dbReference type="AlphaFoldDB" id="A0A0J6FAY3"/>
<dbReference type="Proteomes" id="UP000054567">
    <property type="component" value="Unassembled WGS sequence"/>
</dbReference>
<organism evidence="1 2">
    <name type="scientific">Coccidioides posadasii RMSCC 3488</name>
    <dbReference type="NCBI Taxonomy" id="454284"/>
    <lineage>
        <taxon>Eukaryota</taxon>
        <taxon>Fungi</taxon>
        <taxon>Dikarya</taxon>
        <taxon>Ascomycota</taxon>
        <taxon>Pezizomycotina</taxon>
        <taxon>Eurotiomycetes</taxon>
        <taxon>Eurotiomycetidae</taxon>
        <taxon>Onygenales</taxon>
        <taxon>Onygenaceae</taxon>
        <taxon>Coccidioides</taxon>
    </lineage>
</organism>
<evidence type="ECO:0000313" key="1">
    <source>
        <dbReference type="EMBL" id="KMM70161.1"/>
    </source>
</evidence>
<dbReference type="EMBL" id="DS268112">
    <property type="protein sequence ID" value="KMM70161.1"/>
    <property type="molecule type" value="Genomic_DNA"/>
</dbReference>
<name>A0A0J6FAY3_COCPO</name>